<dbReference type="Pfam" id="PF00158">
    <property type="entry name" value="Sigma54_activat"/>
    <property type="match status" value="1"/>
</dbReference>
<keyword evidence="4" id="KW-0238">DNA-binding</keyword>
<dbReference type="PROSITE" id="PS50045">
    <property type="entry name" value="SIGMA54_INTERACT_4"/>
    <property type="match status" value="1"/>
</dbReference>
<dbReference type="Proteomes" id="UP000034954">
    <property type="component" value="Unassembled WGS sequence"/>
</dbReference>
<dbReference type="SUPFAM" id="SSF52540">
    <property type="entry name" value="P-loop containing nucleoside triphosphate hydrolases"/>
    <property type="match status" value="1"/>
</dbReference>
<dbReference type="GO" id="GO:0006355">
    <property type="term" value="P:regulation of DNA-templated transcription"/>
    <property type="evidence" value="ECO:0007669"/>
    <property type="project" value="InterPro"/>
</dbReference>
<proteinExistence type="predicted"/>
<keyword evidence="1" id="KW-0547">Nucleotide-binding</keyword>
<protein>
    <submittedName>
        <fullName evidence="7">Two-component response regulator</fullName>
    </submittedName>
</protein>
<dbReference type="CDD" id="cd00009">
    <property type="entry name" value="AAA"/>
    <property type="match status" value="1"/>
</dbReference>
<evidence type="ECO:0000256" key="3">
    <source>
        <dbReference type="ARBA" id="ARBA00023015"/>
    </source>
</evidence>
<keyword evidence="3" id="KW-0805">Transcription regulation</keyword>
<dbReference type="InterPro" id="IPR027417">
    <property type="entry name" value="P-loop_NTPase"/>
</dbReference>
<dbReference type="PANTHER" id="PTHR32071">
    <property type="entry name" value="TRANSCRIPTIONAL REGULATORY PROTEIN"/>
    <property type="match status" value="1"/>
</dbReference>
<evidence type="ECO:0000256" key="2">
    <source>
        <dbReference type="ARBA" id="ARBA00022840"/>
    </source>
</evidence>
<keyword evidence="2" id="KW-0067">ATP-binding</keyword>
<dbReference type="Gene3D" id="1.10.8.60">
    <property type="match status" value="1"/>
</dbReference>
<dbReference type="InterPro" id="IPR025944">
    <property type="entry name" value="Sigma_54_int_dom_CS"/>
</dbReference>
<reference evidence="7 8" key="1">
    <citation type="journal article" date="2013" name="BMC Microbiol.">
        <title>Identification of the type II cytochrome c maturation pathway in anammox bacteria by comparative genomics.</title>
        <authorList>
            <person name="Ferousi C."/>
            <person name="Speth D.R."/>
            <person name="Reimann J."/>
            <person name="Op den Camp H.J."/>
            <person name="Allen J.W."/>
            <person name="Keltjens J.T."/>
            <person name="Jetten M.S."/>
        </authorList>
    </citation>
    <scope>NUCLEOTIDE SEQUENCE [LARGE SCALE GENOMIC DNA]</scope>
    <source>
        <strain evidence="7">RU1</strain>
    </source>
</reference>
<accession>A0A0M2UZQ0</accession>
<dbReference type="PROSITE" id="PS00675">
    <property type="entry name" value="SIGMA54_INTERACT_1"/>
    <property type="match status" value="1"/>
</dbReference>
<organism evidence="7 8">
    <name type="scientific">Candidatus Brocadia fulgida</name>
    <dbReference type="NCBI Taxonomy" id="380242"/>
    <lineage>
        <taxon>Bacteria</taxon>
        <taxon>Pseudomonadati</taxon>
        <taxon>Planctomycetota</taxon>
        <taxon>Candidatus Brocadiia</taxon>
        <taxon>Candidatus Brocadiales</taxon>
        <taxon>Candidatus Brocadiaceae</taxon>
        <taxon>Candidatus Brocadia</taxon>
    </lineage>
</organism>
<sequence length="470" mass="54314">MIDWIKIAESHVIRTFRKISYAWWGIDIQFYDEYDACKNYRTFFQNPVCSVIHSIPKGIKLCAQTYQKELKKCRKSQTPFFYQCFAGLQGFAVPVPVQQKYVGVMIGSGIRSLKDDDPIQKRYRETLMELGFDSMELDQCYRNMKTIDQHKKEYISDFVKHVAEDVAAFYEYLQEKNETTKKRLFLLEGNYKEKYRRIIGASPAIRQVFDTLELIERSESPVLIEGESGTGKELIAAAIHYNSPCKDKTFVIQNCSAFSDTLLNSELFGHEKGSFTGAVSDKKGLFEVADKGTLFLDEIGDMNIEIQAKLLRVLEDGSFYRVGGTEQKKAKVRIIAATNRSLKGLIEQGLFRKDLFYRINTIHLTLPPLRERREDILPLANYFLDYYAIARKEPRKEIGREVRELLLVYRWPGNVRELKNLMERLILLSGASEVIEITHIPKEILADAYNGLQTHNHATTSQTQRCPQYP</sequence>
<dbReference type="Gene3D" id="3.40.50.300">
    <property type="entry name" value="P-loop containing nucleotide triphosphate hydrolases"/>
    <property type="match status" value="1"/>
</dbReference>
<keyword evidence="5" id="KW-0804">Transcription</keyword>
<evidence type="ECO:0000256" key="1">
    <source>
        <dbReference type="ARBA" id="ARBA00022741"/>
    </source>
</evidence>
<evidence type="ECO:0000313" key="8">
    <source>
        <dbReference type="Proteomes" id="UP000034954"/>
    </source>
</evidence>
<dbReference type="InterPro" id="IPR003593">
    <property type="entry name" value="AAA+_ATPase"/>
</dbReference>
<feature type="domain" description="Sigma-54 factor interaction" evidence="6">
    <location>
        <begin position="198"/>
        <end position="427"/>
    </location>
</feature>
<evidence type="ECO:0000259" key="6">
    <source>
        <dbReference type="PROSITE" id="PS50045"/>
    </source>
</evidence>
<evidence type="ECO:0000256" key="4">
    <source>
        <dbReference type="ARBA" id="ARBA00023125"/>
    </source>
</evidence>
<dbReference type="SMART" id="SM00382">
    <property type="entry name" value="AAA"/>
    <property type="match status" value="1"/>
</dbReference>
<dbReference type="AlphaFoldDB" id="A0A0M2UZQ0"/>
<keyword evidence="8" id="KW-1185">Reference proteome</keyword>
<dbReference type="GO" id="GO:0005524">
    <property type="term" value="F:ATP binding"/>
    <property type="evidence" value="ECO:0007669"/>
    <property type="project" value="UniProtKB-KW"/>
</dbReference>
<comment type="caution">
    <text evidence="7">The sequence shown here is derived from an EMBL/GenBank/DDBJ whole genome shotgun (WGS) entry which is preliminary data.</text>
</comment>
<dbReference type="InterPro" id="IPR018771">
    <property type="entry name" value="PocR_dom"/>
</dbReference>
<evidence type="ECO:0000313" key="7">
    <source>
        <dbReference type="EMBL" id="KKO20441.1"/>
    </source>
</evidence>
<dbReference type="FunFam" id="3.40.50.300:FF:000006">
    <property type="entry name" value="DNA-binding transcriptional regulator NtrC"/>
    <property type="match status" value="1"/>
</dbReference>
<dbReference type="PROSITE" id="PS00676">
    <property type="entry name" value="SIGMA54_INTERACT_2"/>
    <property type="match status" value="1"/>
</dbReference>
<dbReference type="InterPro" id="IPR025943">
    <property type="entry name" value="Sigma_54_int_dom_ATP-bd_2"/>
</dbReference>
<dbReference type="EMBL" id="LAQJ01000104">
    <property type="protein sequence ID" value="KKO20441.1"/>
    <property type="molecule type" value="Genomic_DNA"/>
</dbReference>
<dbReference type="Pfam" id="PF25601">
    <property type="entry name" value="AAA_lid_14"/>
    <property type="match status" value="1"/>
</dbReference>
<evidence type="ECO:0000256" key="5">
    <source>
        <dbReference type="ARBA" id="ARBA00023163"/>
    </source>
</evidence>
<dbReference type="InterPro" id="IPR002078">
    <property type="entry name" value="Sigma_54_int"/>
</dbReference>
<gene>
    <name evidence="7" type="ORF">BROFUL_00826</name>
</gene>
<dbReference type="InterPro" id="IPR025662">
    <property type="entry name" value="Sigma_54_int_dom_ATP-bd_1"/>
</dbReference>
<dbReference type="InterPro" id="IPR058031">
    <property type="entry name" value="AAA_lid_NorR"/>
</dbReference>
<name>A0A0M2UZQ0_9BACT</name>
<dbReference type="PROSITE" id="PS00688">
    <property type="entry name" value="SIGMA54_INTERACT_3"/>
    <property type="match status" value="1"/>
</dbReference>
<dbReference type="GO" id="GO:0003677">
    <property type="term" value="F:DNA binding"/>
    <property type="evidence" value="ECO:0007669"/>
    <property type="project" value="UniProtKB-KW"/>
</dbReference>
<dbReference type="Pfam" id="PF10114">
    <property type="entry name" value="PocR"/>
    <property type="match status" value="1"/>
</dbReference>